<sequence>MSDRKLGLGLLVLLGIGSMIGGGIFNSPTDLISTSNPQATILAWLIGGIGVISLAIVFQLLSNKRPELKGGIYSYAKAGFGDFVGFNSAWGYWLSAFLGNVAFFVLIFKTVNSLLGEGRQLPPFVSFLLASLILWLVHYLQTKGTKSAGVANAIVTVAKLLPLVLVIMFGIFAFKSDIFLVAEWKTKLASSGEATTILNQIKGAMGTILWCFIGVEAAVVLSERAESPKIVGKATVLSLLITLLIYVAISTIAMGVISAKELAEAGTPLADVLSKTLIGPAGAYIVKIGLIVSILGALISWVMLAAEIPYVAAKDGVMPKWFSKENEKGVPINSLIITNLVTQLFLVALLSDKLQNAYYAVFYMATTCILLPYLFSALYALKVIKEDKLKGTDLIIALIATVYSLYVIYAVGLVYLAAAFIMYALGLIVYYFAKKEKGLKFTTSEKVISLLIALIAIYMIVQIALGKIKL</sequence>
<keyword evidence="5 9" id="KW-0812">Transmembrane</keyword>
<dbReference type="PANTHER" id="PTHR42770:SF4">
    <property type="entry name" value="ARGININE_ORNITHINE ANTIPORTER-RELATED"/>
    <property type="match status" value="1"/>
</dbReference>
<evidence type="ECO:0000256" key="5">
    <source>
        <dbReference type="ARBA" id="ARBA00022692"/>
    </source>
</evidence>
<dbReference type="PANTHER" id="PTHR42770">
    <property type="entry name" value="AMINO ACID TRANSPORTER-RELATED"/>
    <property type="match status" value="1"/>
</dbReference>
<keyword evidence="7 9" id="KW-1133">Transmembrane helix</keyword>
<dbReference type="InterPro" id="IPR002293">
    <property type="entry name" value="AA/rel_permease1"/>
</dbReference>
<dbReference type="Pfam" id="PF13520">
    <property type="entry name" value="AA_permease_2"/>
    <property type="match status" value="1"/>
</dbReference>
<dbReference type="eggNOG" id="COG0531">
    <property type="taxonomic scope" value="Bacteria"/>
</dbReference>
<evidence type="ECO:0000256" key="6">
    <source>
        <dbReference type="ARBA" id="ARBA00022970"/>
    </source>
</evidence>
<evidence type="ECO:0000256" key="2">
    <source>
        <dbReference type="ARBA" id="ARBA00008220"/>
    </source>
</evidence>
<reference evidence="10 11" key="1">
    <citation type="journal article" date="2011" name="J. Bacteriol.">
        <title>Draft genome sequence of Caloramator australicus strain RC3T, a thermoanaerobe from the Great Artesian Basin of Australia.</title>
        <authorList>
            <person name="Ogg C.D."/>
            <person name="Patel B.K.C."/>
        </authorList>
    </citation>
    <scope>NUCLEOTIDE SEQUENCE [LARGE SCALE GENOMIC DNA]</scope>
    <source>
        <strain evidence="10 11">RC3</strain>
    </source>
</reference>
<name>I7KSR4_9CLOT</name>
<feature type="transmembrane region" description="Helical" evidence="9">
    <location>
        <begin position="445"/>
        <end position="465"/>
    </location>
</feature>
<evidence type="ECO:0000256" key="7">
    <source>
        <dbReference type="ARBA" id="ARBA00022989"/>
    </source>
</evidence>
<feature type="transmembrane region" description="Helical" evidence="9">
    <location>
        <begin position="203"/>
        <end position="222"/>
    </location>
</feature>
<dbReference type="GO" id="GO:0006865">
    <property type="term" value="P:amino acid transport"/>
    <property type="evidence" value="ECO:0007669"/>
    <property type="project" value="UniProtKB-KW"/>
</dbReference>
<feature type="transmembrane region" description="Helical" evidence="9">
    <location>
        <begin position="330"/>
        <end position="351"/>
    </location>
</feature>
<dbReference type="PIRSF" id="PIRSF006060">
    <property type="entry name" value="AA_transporter"/>
    <property type="match status" value="1"/>
</dbReference>
<comment type="similarity">
    <text evidence="2">Belongs to the amino acid-polyamine-organocation (APC) superfamily. Basic amino acid/polyamine antiporter (APA) (TC 2.A.3.2) family.</text>
</comment>
<evidence type="ECO:0000256" key="3">
    <source>
        <dbReference type="ARBA" id="ARBA00022448"/>
    </source>
</evidence>
<evidence type="ECO:0000256" key="1">
    <source>
        <dbReference type="ARBA" id="ARBA00004651"/>
    </source>
</evidence>
<dbReference type="AlphaFoldDB" id="I7KSR4"/>
<evidence type="ECO:0000313" key="10">
    <source>
        <dbReference type="EMBL" id="CCJ32683.1"/>
    </source>
</evidence>
<comment type="caution">
    <text evidence="10">The sequence shown here is derived from an EMBL/GenBank/DDBJ whole genome shotgun (WGS) entry which is preliminary data.</text>
</comment>
<proteinExistence type="inferred from homology"/>
<gene>
    <name evidence="10" type="ORF">CAAU_0599</name>
</gene>
<keyword evidence="3" id="KW-0813">Transport</keyword>
<feature type="transmembrane region" description="Helical" evidence="9">
    <location>
        <begin position="234"/>
        <end position="257"/>
    </location>
</feature>
<keyword evidence="8 9" id="KW-0472">Membrane</keyword>
<dbReference type="RefSeq" id="WP_008907962.1">
    <property type="nucleotide sequence ID" value="NZ_CAKP01000024.1"/>
</dbReference>
<protein>
    <submittedName>
        <fullName evidence="10">Arginine/ornithine antiporter ArcD</fullName>
    </submittedName>
</protein>
<feature type="transmembrane region" description="Helical" evidence="9">
    <location>
        <begin position="357"/>
        <end position="381"/>
    </location>
</feature>
<feature type="transmembrane region" description="Helical" evidence="9">
    <location>
        <begin position="120"/>
        <end position="137"/>
    </location>
</feature>
<keyword evidence="11" id="KW-1185">Reference proteome</keyword>
<dbReference type="EMBL" id="CAKP01000024">
    <property type="protein sequence ID" value="CCJ32683.1"/>
    <property type="molecule type" value="Genomic_DNA"/>
</dbReference>
<feature type="transmembrane region" description="Helical" evidence="9">
    <location>
        <begin position="149"/>
        <end position="174"/>
    </location>
</feature>
<dbReference type="GO" id="GO:0022857">
    <property type="term" value="F:transmembrane transporter activity"/>
    <property type="evidence" value="ECO:0007669"/>
    <property type="project" value="InterPro"/>
</dbReference>
<dbReference type="InterPro" id="IPR050367">
    <property type="entry name" value="APC_superfamily"/>
</dbReference>
<evidence type="ECO:0000256" key="8">
    <source>
        <dbReference type="ARBA" id="ARBA00023136"/>
    </source>
</evidence>
<dbReference type="NCBIfam" id="TIGR00905">
    <property type="entry name" value="2A0302"/>
    <property type="match status" value="1"/>
</dbReference>
<dbReference type="Proteomes" id="UP000007652">
    <property type="component" value="Unassembled WGS sequence"/>
</dbReference>
<dbReference type="OrthoDB" id="178667at2"/>
<evidence type="ECO:0000256" key="9">
    <source>
        <dbReference type="SAM" id="Phobius"/>
    </source>
</evidence>
<accession>I7KSR4</accession>
<feature type="transmembrane region" description="Helical" evidence="9">
    <location>
        <begin position="83"/>
        <end position="108"/>
    </location>
</feature>
<feature type="transmembrane region" description="Helical" evidence="9">
    <location>
        <begin position="415"/>
        <end position="433"/>
    </location>
</feature>
<feature type="transmembrane region" description="Helical" evidence="9">
    <location>
        <begin position="393"/>
        <end position="409"/>
    </location>
</feature>
<dbReference type="GO" id="GO:0005886">
    <property type="term" value="C:plasma membrane"/>
    <property type="evidence" value="ECO:0007669"/>
    <property type="project" value="UniProtKB-SubCell"/>
</dbReference>
<feature type="transmembrane region" description="Helical" evidence="9">
    <location>
        <begin position="277"/>
        <end position="304"/>
    </location>
</feature>
<dbReference type="InterPro" id="IPR004754">
    <property type="entry name" value="Amino_acid_antiprt"/>
</dbReference>
<keyword evidence="6" id="KW-0029">Amino-acid transport</keyword>
<comment type="subcellular location">
    <subcellularLocation>
        <location evidence="1">Cell membrane</location>
        <topology evidence="1">Multi-pass membrane protein</topology>
    </subcellularLocation>
</comment>
<evidence type="ECO:0000256" key="4">
    <source>
        <dbReference type="ARBA" id="ARBA00022475"/>
    </source>
</evidence>
<keyword evidence="4" id="KW-1003">Cell membrane</keyword>
<feature type="transmembrane region" description="Helical" evidence="9">
    <location>
        <begin position="41"/>
        <end position="62"/>
    </location>
</feature>
<organism evidence="10 11">
    <name type="scientific">Caloramator australicus RC3</name>
    <dbReference type="NCBI Taxonomy" id="857293"/>
    <lineage>
        <taxon>Bacteria</taxon>
        <taxon>Bacillati</taxon>
        <taxon>Bacillota</taxon>
        <taxon>Clostridia</taxon>
        <taxon>Eubacteriales</taxon>
        <taxon>Clostridiaceae</taxon>
        <taxon>Caloramator</taxon>
    </lineage>
</organism>
<dbReference type="STRING" id="857293.CAAU_0599"/>
<dbReference type="Gene3D" id="1.20.1740.10">
    <property type="entry name" value="Amino acid/polyamine transporter I"/>
    <property type="match status" value="1"/>
</dbReference>
<evidence type="ECO:0000313" key="11">
    <source>
        <dbReference type="Proteomes" id="UP000007652"/>
    </source>
</evidence>